<evidence type="ECO:0000256" key="3">
    <source>
        <dbReference type="ARBA" id="ARBA00023284"/>
    </source>
</evidence>
<dbReference type="SUPFAM" id="SSF52833">
    <property type="entry name" value="Thioredoxin-like"/>
    <property type="match status" value="1"/>
</dbReference>
<feature type="domain" description="Thioredoxin" evidence="4">
    <location>
        <begin position="13"/>
        <end position="137"/>
    </location>
</feature>
<evidence type="ECO:0000256" key="1">
    <source>
        <dbReference type="ARBA" id="ARBA00008987"/>
    </source>
</evidence>
<evidence type="ECO:0000313" key="5">
    <source>
        <dbReference type="EMBL" id="MDG5755245.1"/>
    </source>
</evidence>
<dbReference type="PROSITE" id="PS51352">
    <property type="entry name" value="THIOREDOXIN_2"/>
    <property type="match status" value="1"/>
</dbReference>
<organism evidence="5 6">
    <name type="scientific">Ectobacillus antri</name>
    <dbReference type="NCBI Taxonomy" id="2486280"/>
    <lineage>
        <taxon>Bacteria</taxon>
        <taxon>Bacillati</taxon>
        <taxon>Bacillota</taxon>
        <taxon>Bacilli</taxon>
        <taxon>Bacillales</taxon>
        <taxon>Bacillaceae</taxon>
        <taxon>Ectobacillus</taxon>
    </lineage>
</organism>
<keyword evidence="2" id="KW-1015">Disulfide bond</keyword>
<evidence type="ECO:0000313" key="6">
    <source>
        <dbReference type="Proteomes" id="UP001218246"/>
    </source>
</evidence>
<proteinExistence type="inferred from homology"/>
<protein>
    <submittedName>
        <fullName evidence="5">Thioredoxin family protein</fullName>
    </submittedName>
</protein>
<dbReference type="PANTHER" id="PTHR45663:SF11">
    <property type="entry name" value="GEO12009P1"/>
    <property type="match status" value="1"/>
</dbReference>
<dbReference type="InterPro" id="IPR036249">
    <property type="entry name" value="Thioredoxin-like_sf"/>
</dbReference>
<comment type="similarity">
    <text evidence="1">Belongs to the thioredoxin family.</text>
</comment>
<evidence type="ECO:0000256" key="2">
    <source>
        <dbReference type="ARBA" id="ARBA00023157"/>
    </source>
</evidence>
<dbReference type="Gene3D" id="3.40.30.10">
    <property type="entry name" value="Glutaredoxin"/>
    <property type="match status" value="1"/>
</dbReference>
<accession>A0ABT6H852</accession>
<evidence type="ECO:0000259" key="4">
    <source>
        <dbReference type="PROSITE" id="PS51352"/>
    </source>
</evidence>
<keyword evidence="6" id="KW-1185">Reference proteome</keyword>
<reference evidence="5 6" key="1">
    <citation type="submission" date="2023-04" db="EMBL/GenBank/DDBJ databases">
        <title>Ectobacillus antri isolated from activated sludge.</title>
        <authorList>
            <person name="Yan P."/>
            <person name="Liu X."/>
        </authorList>
    </citation>
    <scope>NUCLEOTIDE SEQUENCE [LARGE SCALE GENOMIC DNA]</scope>
    <source>
        <strain evidence="5 6">C18H</strain>
    </source>
</reference>
<keyword evidence="3" id="KW-0676">Redox-active center</keyword>
<dbReference type="EMBL" id="JARULN010000022">
    <property type="protein sequence ID" value="MDG5755245.1"/>
    <property type="molecule type" value="Genomic_DNA"/>
</dbReference>
<name>A0ABT6H852_9BACI</name>
<gene>
    <name evidence="5" type="ORF">P6P90_15095</name>
</gene>
<comment type="caution">
    <text evidence="5">The sequence shown here is derived from an EMBL/GenBank/DDBJ whole genome shotgun (WGS) entry which is preliminary data.</text>
</comment>
<dbReference type="PANTHER" id="PTHR45663">
    <property type="entry name" value="GEO12009P1"/>
    <property type="match status" value="1"/>
</dbReference>
<dbReference type="RefSeq" id="WP_278018549.1">
    <property type="nucleotide sequence ID" value="NZ_JARRRY010000020.1"/>
</dbReference>
<dbReference type="InterPro" id="IPR013766">
    <property type="entry name" value="Thioredoxin_domain"/>
</dbReference>
<dbReference type="CDD" id="cd02947">
    <property type="entry name" value="TRX_family"/>
    <property type="match status" value="1"/>
</dbReference>
<dbReference type="Proteomes" id="UP001218246">
    <property type="component" value="Unassembled WGS sequence"/>
</dbReference>
<sequence>MKKMIIFTLILVALLGAIAFVSTQEKKSDSKAEYYQNSVSLNELDKLVKDKKDLIVYFYQTSCVHCARVSPVIVPMTKDMGIDMKVIDLQKYQAGWDSYKITGTPTVIHFKDGQEVDRIQGEQEKDTFKQWFEKNRP</sequence>
<dbReference type="Pfam" id="PF00085">
    <property type="entry name" value="Thioredoxin"/>
    <property type="match status" value="1"/>
</dbReference>